<feature type="compositionally biased region" description="Acidic residues" evidence="1">
    <location>
        <begin position="464"/>
        <end position="487"/>
    </location>
</feature>
<name>A0ABQ5DEI4_9ASTR</name>
<dbReference type="Proteomes" id="UP001151760">
    <property type="component" value="Unassembled WGS sequence"/>
</dbReference>
<proteinExistence type="predicted"/>
<feature type="compositionally biased region" description="Polar residues" evidence="1">
    <location>
        <begin position="561"/>
        <end position="574"/>
    </location>
</feature>
<feature type="compositionally biased region" description="Acidic residues" evidence="1">
    <location>
        <begin position="504"/>
        <end position="524"/>
    </location>
</feature>
<gene>
    <name evidence="2" type="ORF">Tco_0937255</name>
</gene>
<accession>A0ABQ5DEI4</accession>
<feature type="compositionally biased region" description="Basic residues" evidence="1">
    <location>
        <begin position="350"/>
        <end position="371"/>
    </location>
</feature>
<evidence type="ECO:0000313" key="2">
    <source>
        <dbReference type="EMBL" id="GJT37390.1"/>
    </source>
</evidence>
<organism evidence="2 3">
    <name type="scientific">Tanacetum coccineum</name>
    <dbReference type="NCBI Taxonomy" id="301880"/>
    <lineage>
        <taxon>Eukaryota</taxon>
        <taxon>Viridiplantae</taxon>
        <taxon>Streptophyta</taxon>
        <taxon>Embryophyta</taxon>
        <taxon>Tracheophyta</taxon>
        <taxon>Spermatophyta</taxon>
        <taxon>Magnoliopsida</taxon>
        <taxon>eudicotyledons</taxon>
        <taxon>Gunneridae</taxon>
        <taxon>Pentapetalae</taxon>
        <taxon>asterids</taxon>
        <taxon>campanulids</taxon>
        <taxon>Asterales</taxon>
        <taxon>Asteraceae</taxon>
        <taxon>Asteroideae</taxon>
        <taxon>Anthemideae</taxon>
        <taxon>Anthemidinae</taxon>
        <taxon>Tanacetum</taxon>
    </lineage>
</organism>
<feature type="region of interest" description="Disordered" evidence="1">
    <location>
        <begin position="327"/>
        <end position="377"/>
    </location>
</feature>
<comment type="caution">
    <text evidence="2">The sequence shown here is derived from an EMBL/GenBank/DDBJ whole genome shotgun (WGS) entry which is preliminary data.</text>
</comment>
<feature type="region of interest" description="Disordered" evidence="1">
    <location>
        <begin position="430"/>
        <end position="585"/>
    </location>
</feature>
<evidence type="ECO:0000256" key="1">
    <source>
        <dbReference type="SAM" id="MobiDB-lite"/>
    </source>
</evidence>
<reference evidence="2" key="2">
    <citation type="submission" date="2022-01" db="EMBL/GenBank/DDBJ databases">
        <authorList>
            <person name="Yamashiro T."/>
            <person name="Shiraishi A."/>
            <person name="Satake H."/>
            <person name="Nakayama K."/>
        </authorList>
    </citation>
    <scope>NUCLEOTIDE SEQUENCE</scope>
</reference>
<evidence type="ECO:0000313" key="3">
    <source>
        <dbReference type="Proteomes" id="UP001151760"/>
    </source>
</evidence>
<keyword evidence="3" id="KW-1185">Reference proteome</keyword>
<reference evidence="2" key="1">
    <citation type="journal article" date="2022" name="Int. J. Mol. Sci.">
        <title>Draft Genome of Tanacetum Coccineum: Genomic Comparison of Closely Related Tanacetum-Family Plants.</title>
        <authorList>
            <person name="Yamashiro T."/>
            <person name="Shiraishi A."/>
            <person name="Nakayama K."/>
            <person name="Satake H."/>
        </authorList>
    </citation>
    <scope>NUCLEOTIDE SEQUENCE</scope>
</reference>
<sequence>MQIRVLLKIANLGEYKKTTNSGVANSYVANSATTEVANLDIANSATTEIANSDIANSAAIEIANSDIANSAATEIANSDIANSAATEIANSDIANSAATEIANSDIANSATTEIANSGGELAFPLGGELAFPLRGELVLPLGGELKPKLAQQITLDNELVAPENHHAIGKCNMRINPGMKPKEPTYQVALDALALTTCYPAFLITAKVLVIYMHQFLATVSGKEFDEPPTEEEALSFIRKLGHSGEIRYISDAVVDHLHQPWRTFASIINKCLYGKGLNSVLGTMRFVSRHANTQVYGEILPKAMTNQALLDSVAYKTCHAIAIGSKTPMPRKGQKKSESAISSEESPSKKKSAKAKKVSATKLKPSKKKSPVNADRGKGLNVLSEVALSEAARLKEATKRSNKDFHILQASGSGDGNDFELEVSDEQHLKMTGANEGTGTIPGVPNVPKYEFKSKRESWGNSGEEDEDDENDSEDNSDDGDDDDDDDRIKIPVINQSTTKYYEEEEEKIDDEEMMDDEEDDEVTKEMYDDVNVNLGNEDTDMTNADQGSSDQQNKADEPLQSSSVSSDFTSKLLNLKNPSPADNEISLLMENSDRNATVVPEITSGFTTTIPPPYGSLILSHDKQHQL</sequence>
<dbReference type="EMBL" id="BQNB010015220">
    <property type="protein sequence ID" value="GJT37390.1"/>
    <property type="molecule type" value="Genomic_DNA"/>
</dbReference>
<protein>
    <submittedName>
        <fullName evidence="2">Uncharacterized protein</fullName>
    </submittedName>
</protein>
<feature type="compositionally biased region" description="Polar residues" evidence="1">
    <location>
        <begin position="535"/>
        <end position="554"/>
    </location>
</feature>